<dbReference type="InterPro" id="IPR036388">
    <property type="entry name" value="WH-like_DNA-bd_sf"/>
</dbReference>
<reference evidence="8 9" key="1">
    <citation type="submission" date="2021-12" db="EMBL/GenBank/DDBJ databases">
        <title>Genome sequencing of bacteria with rrn-lacking chromosome and rrn-plasmid.</title>
        <authorList>
            <person name="Anda M."/>
            <person name="Iwasaki W."/>
        </authorList>
    </citation>
    <scope>NUCLEOTIDE SEQUENCE [LARGE SCALE GENOMIC DNA]</scope>
    <source>
        <strain evidence="8 9">NBRC 101262</strain>
    </source>
</reference>
<dbReference type="Pfam" id="PF08281">
    <property type="entry name" value="Sigma70_r4_2"/>
    <property type="match status" value="1"/>
</dbReference>
<evidence type="ECO:0000256" key="4">
    <source>
        <dbReference type="ARBA" id="ARBA00023125"/>
    </source>
</evidence>
<evidence type="ECO:0000256" key="2">
    <source>
        <dbReference type="ARBA" id="ARBA00023015"/>
    </source>
</evidence>
<proteinExistence type="inferred from homology"/>
<sequence>MPPNIDRLQSFDFFLIKIKSLPFVTDHRKGASNRQMLLKETEHIVIEGIRKGDLSRAHLIVDHYKEMVHQVCYRILLNDEEAEEATQDSFLKAFEAIDQFRGDAKFSTWLFRIAYNMALGRYRKNHRRSAWEWITDKLPDFAHTQETDHFELEEQSEIISHALHQLNEKDRAIVTLYYLEEIAVKEIAEIVDLSPNLVKVRLHRSRKKMATYLKEPENRLAV</sequence>
<dbReference type="Gene3D" id="1.10.1740.10">
    <property type="match status" value="1"/>
</dbReference>
<dbReference type="InterPro" id="IPR013324">
    <property type="entry name" value="RNA_pol_sigma_r3/r4-like"/>
</dbReference>
<keyword evidence="4" id="KW-0238">DNA-binding</keyword>
<accession>A0ABN6L511</accession>
<evidence type="ECO:0000256" key="1">
    <source>
        <dbReference type="ARBA" id="ARBA00010641"/>
    </source>
</evidence>
<comment type="similarity">
    <text evidence="1">Belongs to the sigma-70 factor family. ECF subfamily.</text>
</comment>
<dbReference type="PANTHER" id="PTHR43133:SF8">
    <property type="entry name" value="RNA POLYMERASE SIGMA FACTOR HI_1459-RELATED"/>
    <property type="match status" value="1"/>
</dbReference>
<dbReference type="SUPFAM" id="SSF88946">
    <property type="entry name" value="Sigma2 domain of RNA polymerase sigma factors"/>
    <property type="match status" value="1"/>
</dbReference>
<keyword evidence="8" id="KW-0240">DNA-directed RNA polymerase</keyword>
<keyword evidence="9" id="KW-1185">Reference proteome</keyword>
<evidence type="ECO:0000256" key="3">
    <source>
        <dbReference type="ARBA" id="ARBA00023082"/>
    </source>
</evidence>
<dbReference type="InterPro" id="IPR013249">
    <property type="entry name" value="RNA_pol_sigma70_r4_t2"/>
</dbReference>
<evidence type="ECO:0000256" key="5">
    <source>
        <dbReference type="ARBA" id="ARBA00023163"/>
    </source>
</evidence>
<dbReference type="EMBL" id="AP025292">
    <property type="protein sequence ID" value="BDC98176.1"/>
    <property type="molecule type" value="Genomic_DNA"/>
</dbReference>
<evidence type="ECO:0000313" key="8">
    <source>
        <dbReference type="EMBL" id="BDC98176.1"/>
    </source>
</evidence>
<evidence type="ECO:0000313" key="9">
    <source>
        <dbReference type="Proteomes" id="UP001354989"/>
    </source>
</evidence>
<dbReference type="NCBIfam" id="TIGR02937">
    <property type="entry name" value="sigma70-ECF"/>
    <property type="match status" value="1"/>
</dbReference>
<protein>
    <submittedName>
        <fullName evidence="8">DNA-directed RNA polymerase sigma-70 factor</fullName>
    </submittedName>
</protein>
<dbReference type="InterPro" id="IPR013325">
    <property type="entry name" value="RNA_pol_sigma_r2"/>
</dbReference>
<organism evidence="8 9">
    <name type="scientific">Persicobacter psychrovividus</name>
    <dbReference type="NCBI Taxonomy" id="387638"/>
    <lineage>
        <taxon>Bacteria</taxon>
        <taxon>Pseudomonadati</taxon>
        <taxon>Bacteroidota</taxon>
        <taxon>Cytophagia</taxon>
        <taxon>Cytophagales</taxon>
        <taxon>Persicobacteraceae</taxon>
        <taxon>Persicobacter</taxon>
    </lineage>
</organism>
<dbReference type="InterPro" id="IPR039425">
    <property type="entry name" value="RNA_pol_sigma-70-like"/>
</dbReference>
<dbReference type="Pfam" id="PF04542">
    <property type="entry name" value="Sigma70_r2"/>
    <property type="match status" value="1"/>
</dbReference>
<dbReference type="Proteomes" id="UP001354989">
    <property type="component" value="Chromosome"/>
</dbReference>
<dbReference type="GO" id="GO:0000428">
    <property type="term" value="C:DNA-directed RNA polymerase complex"/>
    <property type="evidence" value="ECO:0007669"/>
    <property type="project" value="UniProtKB-KW"/>
</dbReference>
<keyword evidence="5" id="KW-0804">Transcription</keyword>
<evidence type="ECO:0000259" key="6">
    <source>
        <dbReference type="Pfam" id="PF04542"/>
    </source>
</evidence>
<dbReference type="SUPFAM" id="SSF88659">
    <property type="entry name" value="Sigma3 and sigma4 domains of RNA polymerase sigma factors"/>
    <property type="match status" value="1"/>
</dbReference>
<feature type="domain" description="RNA polymerase sigma factor 70 region 4 type 2" evidence="7">
    <location>
        <begin position="157"/>
        <end position="209"/>
    </location>
</feature>
<name>A0ABN6L511_9BACT</name>
<keyword evidence="3" id="KW-0731">Sigma factor</keyword>
<dbReference type="Gene3D" id="1.10.10.10">
    <property type="entry name" value="Winged helix-like DNA-binding domain superfamily/Winged helix DNA-binding domain"/>
    <property type="match status" value="1"/>
</dbReference>
<evidence type="ECO:0000259" key="7">
    <source>
        <dbReference type="Pfam" id="PF08281"/>
    </source>
</evidence>
<dbReference type="InterPro" id="IPR007627">
    <property type="entry name" value="RNA_pol_sigma70_r2"/>
</dbReference>
<dbReference type="CDD" id="cd06171">
    <property type="entry name" value="Sigma70_r4"/>
    <property type="match status" value="1"/>
</dbReference>
<gene>
    <name evidence="8" type="ORF">PEPS_04570</name>
</gene>
<dbReference type="InterPro" id="IPR014284">
    <property type="entry name" value="RNA_pol_sigma-70_dom"/>
</dbReference>
<keyword evidence="2" id="KW-0805">Transcription regulation</keyword>
<dbReference type="PANTHER" id="PTHR43133">
    <property type="entry name" value="RNA POLYMERASE ECF-TYPE SIGMA FACTO"/>
    <property type="match status" value="1"/>
</dbReference>
<feature type="domain" description="RNA polymerase sigma-70 region 2" evidence="6">
    <location>
        <begin position="61"/>
        <end position="127"/>
    </location>
</feature>